<feature type="domain" description="SLH" evidence="1">
    <location>
        <begin position="1"/>
        <end position="36"/>
    </location>
</feature>
<dbReference type="PROSITE" id="PS51272">
    <property type="entry name" value="SLH"/>
    <property type="match status" value="3"/>
</dbReference>
<gene>
    <name evidence="2" type="ORF">SD70_20960</name>
</gene>
<evidence type="ECO:0000313" key="2">
    <source>
        <dbReference type="EMBL" id="KIL39275.1"/>
    </source>
</evidence>
<keyword evidence="3" id="KW-1185">Reference proteome</keyword>
<dbReference type="Proteomes" id="UP000031967">
    <property type="component" value="Unassembled WGS sequence"/>
</dbReference>
<protein>
    <recommendedName>
        <fullName evidence="1">SLH domain-containing protein</fullName>
    </recommendedName>
</protein>
<proteinExistence type="predicted"/>
<dbReference type="PANTHER" id="PTHR43308">
    <property type="entry name" value="OUTER MEMBRANE PROTEIN ALPHA-RELATED"/>
    <property type="match status" value="1"/>
</dbReference>
<organism evidence="2 3">
    <name type="scientific">Gordoniibacillus kamchatkensis</name>
    <dbReference type="NCBI Taxonomy" id="1590651"/>
    <lineage>
        <taxon>Bacteria</taxon>
        <taxon>Bacillati</taxon>
        <taxon>Bacillota</taxon>
        <taxon>Bacilli</taxon>
        <taxon>Bacillales</taxon>
        <taxon>Paenibacillaceae</taxon>
        <taxon>Gordoniibacillus</taxon>
    </lineage>
</organism>
<evidence type="ECO:0000313" key="3">
    <source>
        <dbReference type="Proteomes" id="UP000031967"/>
    </source>
</evidence>
<evidence type="ECO:0000259" key="1">
    <source>
        <dbReference type="PROSITE" id="PS51272"/>
    </source>
</evidence>
<name>A0ABR5AE99_9BACL</name>
<dbReference type="PANTHER" id="PTHR43308:SF5">
    <property type="entry name" value="S-LAYER PROTEIN _ PEPTIDOGLYCAN ENDO-BETA-N-ACETYLGLUCOSAMINIDASE"/>
    <property type="match status" value="1"/>
</dbReference>
<sequence length="161" mass="16610">MTGTAPGVFSPEAPLTRAQGAAVIVRALGLSDAPAAPVTPFADVPRDHWAEHDIDVALQLGYIDGITADTFAPDQPLTREQLCALLARVLALPTAAAAARPPFRDVPADRWSAPVIAALSGQGVVDGYGDGTFRPQAPITRAQMAALLVRLAPSFAAAAAH</sequence>
<feature type="domain" description="SLH" evidence="1">
    <location>
        <begin position="99"/>
        <end position="161"/>
    </location>
</feature>
<dbReference type="Pfam" id="PF00395">
    <property type="entry name" value="SLH"/>
    <property type="match status" value="2"/>
</dbReference>
<dbReference type="InterPro" id="IPR051465">
    <property type="entry name" value="Cell_Envelope_Struct_Comp"/>
</dbReference>
<feature type="domain" description="SLH" evidence="1">
    <location>
        <begin position="37"/>
        <end position="97"/>
    </location>
</feature>
<comment type="caution">
    <text evidence="2">The sequence shown here is derived from an EMBL/GenBank/DDBJ whole genome shotgun (WGS) entry which is preliminary data.</text>
</comment>
<dbReference type="EMBL" id="JXAK01000040">
    <property type="protein sequence ID" value="KIL39275.1"/>
    <property type="molecule type" value="Genomic_DNA"/>
</dbReference>
<accession>A0ABR5AE99</accession>
<dbReference type="InterPro" id="IPR001119">
    <property type="entry name" value="SLH_dom"/>
</dbReference>
<reference evidence="2 3" key="1">
    <citation type="submission" date="2014-12" db="EMBL/GenBank/DDBJ databases">
        <title>Draft genome sequence of Paenibacillus kamchatkensis strain B-2647.</title>
        <authorList>
            <person name="Karlyshev A.V."/>
            <person name="Kudryashova E.B."/>
        </authorList>
    </citation>
    <scope>NUCLEOTIDE SEQUENCE [LARGE SCALE GENOMIC DNA]</scope>
    <source>
        <strain evidence="2 3">VKM B-2647</strain>
    </source>
</reference>